<dbReference type="RefSeq" id="WP_067089410.1">
    <property type="nucleotide sequence ID" value="NZ_LWMV01000058.1"/>
</dbReference>
<keyword evidence="1" id="KW-0067">ATP-binding</keyword>
<dbReference type="InterPro" id="IPR003806">
    <property type="entry name" value="ATP-grasp_PylC-type"/>
</dbReference>
<keyword evidence="4" id="KW-1185">Reference proteome</keyword>
<name>A0A166CW57_9EURY</name>
<feature type="domain" description="ATP-grasp" evidence="2">
    <location>
        <begin position="114"/>
        <end position="343"/>
    </location>
</feature>
<dbReference type="InterPro" id="IPR011761">
    <property type="entry name" value="ATP-grasp"/>
</dbReference>
<dbReference type="GO" id="GO:0005524">
    <property type="term" value="F:ATP binding"/>
    <property type="evidence" value="ECO:0007669"/>
    <property type="project" value="UniProtKB-UniRule"/>
</dbReference>
<dbReference type="GO" id="GO:0046872">
    <property type="term" value="F:metal ion binding"/>
    <property type="evidence" value="ECO:0007669"/>
    <property type="project" value="InterPro"/>
</dbReference>
<evidence type="ECO:0000313" key="3">
    <source>
        <dbReference type="EMBL" id="KZX14926.1"/>
    </source>
</evidence>
<evidence type="ECO:0000313" key="4">
    <source>
        <dbReference type="Proteomes" id="UP000077245"/>
    </source>
</evidence>
<reference evidence="3 4" key="1">
    <citation type="submission" date="2016-04" db="EMBL/GenBank/DDBJ databases">
        <title>Genome sequence of Methanobrevibacter curvatus DSM 11111.</title>
        <authorList>
            <person name="Poehlein A."/>
            <person name="Seedorf H."/>
            <person name="Daniel R."/>
        </authorList>
    </citation>
    <scope>NUCLEOTIDE SEQUENCE [LARGE SCALE GENOMIC DNA]</scope>
    <source>
        <strain evidence="3 4">DSM 11111</strain>
    </source>
</reference>
<dbReference type="Gene3D" id="3.30.470.20">
    <property type="entry name" value="ATP-grasp fold, B domain"/>
    <property type="match status" value="1"/>
</dbReference>
<dbReference type="Pfam" id="PF02655">
    <property type="entry name" value="ATP-grasp_3"/>
    <property type="match status" value="1"/>
</dbReference>
<dbReference type="OrthoDB" id="11959at2157"/>
<comment type="caution">
    <text evidence="3">The sequence shown here is derived from an EMBL/GenBank/DDBJ whole genome shotgun (WGS) entry which is preliminary data.</text>
</comment>
<dbReference type="STRING" id="49547.MBCUR_03370"/>
<gene>
    <name evidence="3" type="primary">carB_1</name>
    <name evidence="3" type="ORF">MBCUR_03370</name>
</gene>
<dbReference type="EMBL" id="LWMV01000058">
    <property type="protein sequence ID" value="KZX14926.1"/>
    <property type="molecule type" value="Genomic_DNA"/>
</dbReference>
<dbReference type="AlphaFoldDB" id="A0A166CW57"/>
<accession>A0A166CW57</accession>
<proteinExistence type="predicted"/>
<dbReference type="Proteomes" id="UP000077245">
    <property type="component" value="Unassembled WGS sequence"/>
</dbReference>
<dbReference type="PROSITE" id="PS50975">
    <property type="entry name" value="ATP_GRASP"/>
    <property type="match status" value="1"/>
</dbReference>
<organism evidence="3 4">
    <name type="scientific">Methanobrevibacter curvatus</name>
    <dbReference type="NCBI Taxonomy" id="49547"/>
    <lineage>
        <taxon>Archaea</taxon>
        <taxon>Methanobacteriati</taxon>
        <taxon>Methanobacteriota</taxon>
        <taxon>Methanomada group</taxon>
        <taxon>Methanobacteria</taxon>
        <taxon>Methanobacteriales</taxon>
        <taxon>Methanobacteriaceae</taxon>
        <taxon>Methanobrevibacter</taxon>
    </lineage>
</organism>
<sequence length="460" mass="53265">MEKLLILGTNTRPLINSALKLNYKSYSGSYFKTADFEEPFKSRSVLKQKAEKSCGSFEEKFNSLDILNLCKDWIWESDHIILSSGISPEKIDLKNKKKIIGNKKTKNIEDKYKFYKKIKNKYNTPQTIKINSVDDLNDFLKENKEKTFILKQINGSGGYGIKLINYNNFLIENKNKNNKKSKEEDKFLDIEFPMILQKYIEGDNLSSSLLSTTDESKTILISENINNSYFLKIMKKNSKNITATRNRKETNYNSDYDLDFRYSGNISPVEKGKYNEDILEEIKKISEQLILDFKLIGSNGVDLILNDGEIYVIEINPRFQGTYESVEKLLNINLLKYHIDASNGILNETYYNAKNKKDIIKNPSAYCFKKIIYTEEKIKFNGINNEKEPNNSKRLKNSNSFKADNFKNNNIQIVDIPLKEAVLEKNQPFLTLIGLNKDLSILKSNINDTIEKIESSYTYT</sequence>
<dbReference type="PATRIC" id="fig|49547.3.peg.354"/>
<protein>
    <submittedName>
        <fullName evidence="3">Carbamoyl-phosphate synthase large chain</fullName>
    </submittedName>
</protein>
<evidence type="ECO:0000256" key="1">
    <source>
        <dbReference type="PROSITE-ProRule" id="PRU00409"/>
    </source>
</evidence>
<dbReference type="SUPFAM" id="SSF56059">
    <property type="entry name" value="Glutathione synthetase ATP-binding domain-like"/>
    <property type="match status" value="1"/>
</dbReference>
<keyword evidence="1" id="KW-0547">Nucleotide-binding</keyword>
<evidence type="ECO:0000259" key="2">
    <source>
        <dbReference type="PROSITE" id="PS50975"/>
    </source>
</evidence>